<dbReference type="PANTHER" id="PTHR43861:SF1">
    <property type="entry name" value="TRANS-ACONITATE 2-METHYLTRANSFERASE"/>
    <property type="match status" value="1"/>
</dbReference>
<dbReference type="KEGG" id="dat:HRM2_39790"/>
<dbReference type="AlphaFoldDB" id="C0QBN5"/>
<sequence length="210" mass="23145">MPENSSTIKYYQKNAESLAQRYESAGVEEMQALLKSCFDPGAKLLEIGCGSGRDAAFMKASGFDVTAVDGSAEMIASAGKLHPELSGKLYTIHLPEGLSEHLGQFDGLFSIATLMHLTREAIDAVFEKAGRLVNEQGRFFFSVPSRRDDVNQGEFDEKGRRFTAMSVEEWILASQKAGFEVVSSRTTEDGLGREGIVWLNCLVQKRKDHV</sequence>
<dbReference type="PANTHER" id="PTHR43861">
    <property type="entry name" value="TRANS-ACONITATE 2-METHYLTRANSFERASE-RELATED"/>
    <property type="match status" value="1"/>
</dbReference>
<dbReference type="EMBL" id="CP001087">
    <property type="protein sequence ID" value="ACN17037.1"/>
    <property type="molecule type" value="Genomic_DNA"/>
</dbReference>
<evidence type="ECO:0000313" key="2">
    <source>
        <dbReference type="Proteomes" id="UP000000442"/>
    </source>
</evidence>
<dbReference type="Pfam" id="PF13489">
    <property type="entry name" value="Methyltransf_23"/>
    <property type="match status" value="1"/>
</dbReference>
<dbReference type="STRING" id="177437.HRM2_39790"/>
<dbReference type="eggNOG" id="COG2227">
    <property type="taxonomic scope" value="Bacteria"/>
</dbReference>
<dbReference type="RefSeq" id="WP_015905777.1">
    <property type="nucleotide sequence ID" value="NC_012108.1"/>
</dbReference>
<evidence type="ECO:0000313" key="1">
    <source>
        <dbReference type="EMBL" id="ACN17037.1"/>
    </source>
</evidence>
<dbReference type="HOGENOM" id="CLU_057823_2_1_7"/>
<reference evidence="1 2" key="1">
    <citation type="journal article" date="2009" name="Environ. Microbiol.">
        <title>Genome sequence of Desulfobacterium autotrophicum HRM2, a marine sulfate reducer oxidizing organic carbon completely to carbon dioxide.</title>
        <authorList>
            <person name="Strittmatter A.W."/>
            <person name="Liesegang H."/>
            <person name="Rabus R."/>
            <person name="Decker I."/>
            <person name="Amann J."/>
            <person name="Andres S."/>
            <person name="Henne A."/>
            <person name="Fricke W.F."/>
            <person name="Martinez-Arias R."/>
            <person name="Bartels D."/>
            <person name="Goesmann A."/>
            <person name="Krause L."/>
            <person name="Puehler A."/>
            <person name="Klenk H.P."/>
            <person name="Richter M."/>
            <person name="Schuler M."/>
            <person name="Gloeckner F.O."/>
            <person name="Meyerdierks A."/>
            <person name="Gottschalk G."/>
            <person name="Amann R."/>
        </authorList>
    </citation>
    <scope>NUCLEOTIDE SEQUENCE [LARGE SCALE GENOMIC DNA]</scope>
    <source>
        <strain evidence="2">ATCC 43914 / DSM 3382 / HRM2</strain>
    </source>
</reference>
<gene>
    <name evidence="1" type="ordered locus">HRM2_39790</name>
</gene>
<protein>
    <submittedName>
        <fullName evidence="1">Type II restriction-modification system, methylation subunit</fullName>
    </submittedName>
</protein>
<dbReference type="Gene3D" id="3.40.50.150">
    <property type="entry name" value="Vaccinia Virus protein VP39"/>
    <property type="match status" value="1"/>
</dbReference>
<accession>C0QBN5</accession>
<proteinExistence type="predicted"/>
<name>C0QBN5_DESAH</name>
<dbReference type="InterPro" id="IPR029063">
    <property type="entry name" value="SAM-dependent_MTases_sf"/>
</dbReference>
<dbReference type="SUPFAM" id="SSF53335">
    <property type="entry name" value="S-adenosyl-L-methionine-dependent methyltransferases"/>
    <property type="match status" value="1"/>
</dbReference>
<dbReference type="CDD" id="cd02440">
    <property type="entry name" value="AdoMet_MTases"/>
    <property type="match status" value="1"/>
</dbReference>
<keyword evidence="2" id="KW-1185">Reference proteome</keyword>
<dbReference type="OrthoDB" id="9804312at2"/>
<organism evidence="1 2">
    <name type="scientific">Desulforapulum autotrophicum (strain ATCC 43914 / DSM 3382 / VKM B-1955 / HRM2)</name>
    <name type="common">Desulfobacterium autotrophicum</name>
    <dbReference type="NCBI Taxonomy" id="177437"/>
    <lineage>
        <taxon>Bacteria</taxon>
        <taxon>Pseudomonadati</taxon>
        <taxon>Thermodesulfobacteriota</taxon>
        <taxon>Desulfobacteria</taxon>
        <taxon>Desulfobacterales</taxon>
        <taxon>Desulfobacteraceae</taxon>
        <taxon>Desulforapulum</taxon>
    </lineage>
</organism>
<dbReference type="Proteomes" id="UP000000442">
    <property type="component" value="Chromosome"/>
</dbReference>